<feature type="domain" description="Sigma 54 modulation/S30EA ribosomal protein C-terminal" evidence="3">
    <location>
        <begin position="159"/>
        <end position="209"/>
    </location>
</feature>
<sequence length="233" mass="26186">MELNVYGRNVKVPDRFREYAEEKVEKFEKLNERVDVIDIKVSKVGNGPQAMTVEITVQGKGPVLRAEAQGSDKFAVFEDAYSKLLERLRRARDRRKIHRGHHRPVSVSEATGSIPVIDGSSGGEVPIEEIVLEKNSDTGESDAFDAEYPLTDDVPPVEIRRKTFPTEKITVDQAVDRMELVGHDFYLFVDAELDQPAAVYRRKGWTYGVIVLGDDAPPEGLNETRLYKSVPEG</sequence>
<dbReference type="Pfam" id="PF02482">
    <property type="entry name" value="Ribosomal_S30AE"/>
    <property type="match status" value="1"/>
</dbReference>
<dbReference type="Proteomes" id="UP000462152">
    <property type="component" value="Unassembled WGS sequence"/>
</dbReference>
<dbReference type="GO" id="GO:0045900">
    <property type="term" value="P:negative regulation of translational elongation"/>
    <property type="evidence" value="ECO:0007669"/>
    <property type="project" value="TreeGrafter"/>
</dbReference>
<name>A0A7K1LFX3_9MICC</name>
<proteinExistence type="inferred from homology"/>
<keyword evidence="2" id="KW-0963">Cytoplasm</keyword>
<dbReference type="InterPro" id="IPR003489">
    <property type="entry name" value="RHF/RaiA"/>
</dbReference>
<dbReference type="RefSeq" id="WP_129314119.1">
    <property type="nucleotide sequence ID" value="NZ_CP197643.1"/>
</dbReference>
<evidence type="ECO:0000313" key="4">
    <source>
        <dbReference type="EMBL" id="MUN54028.1"/>
    </source>
</evidence>
<dbReference type="PANTHER" id="PTHR33231">
    <property type="entry name" value="30S RIBOSOMAL PROTEIN"/>
    <property type="match status" value="1"/>
</dbReference>
<dbReference type="InterPro" id="IPR034694">
    <property type="entry name" value="HPF_long/plastid"/>
</dbReference>
<evidence type="ECO:0000256" key="2">
    <source>
        <dbReference type="HAMAP-Rule" id="MF_00839"/>
    </source>
</evidence>
<dbReference type="HAMAP" id="MF_00839">
    <property type="entry name" value="HPF"/>
    <property type="match status" value="1"/>
</dbReference>
<evidence type="ECO:0000313" key="5">
    <source>
        <dbReference type="Proteomes" id="UP000462152"/>
    </source>
</evidence>
<comment type="function">
    <text evidence="2">Required for dimerization of active 70S ribosomes into 100S ribosomes in stationary phase; 100S ribosomes are translationally inactive and sometimes present during exponential growth.</text>
</comment>
<gene>
    <name evidence="4" type="primary">raiA</name>
    <name evidence="2" type="synonym">hpf</name>
    <name evidence="4" type="ORF">GMA10_02100</name>
</gene>
<dbReference type="OrthoDB" id="9794975at2"/>
<comment type="similarity">
    <text evidence="2">Belongs to the HPF/YfiA ribosome-associated protein family. Long HPF subfamily.</text>
</comment>
<dbReference type="EMBL" id="WOGT01000001">
    <property type="protein sequence ID" value="MUN54028.1"/>
    <property type="molecule type" value="Genomic_DNA"/>
</dbReference>
<protein>
    <recommendedName>
        <fullName evidence="2">Ribosome hibernation promoting factor</fullName>
        <shortName evidence="2">HPF</shortName>
    </recommendedName>
</protein>
<dbReference type="InterPro" id="IPR038416">
    <property type="entry name" value="Ribosom_S30AE_C_sf"/>
</dbReference>
<dbReference type="AlphaFoldDB" id="A0A7K1LFX3"/>
<dbReference type="NCBIfam" id="TIGR00741">
    <property type="entry name" value="yfiA"/>
    <property type="match status" value="1"/>
</dbReference>
<keyword evidence="1 2" id="KW-0810">Translation regulation</keyword>
<dbReference type="SUPFAM" id="SSF69754">
    <property type="entry name" value="Ribosome binding protein Y (YfiA homologue)"/>
    <property type="match status" value="1"/>
</dbReference>
<dbReference type="Gene3D" id="3.30.160.100">
    <property type="entry name" value="Ribosome hibernation promotion factor-like"/>
    <property type="match status" value="1"/>
</dbReference>
<dbReference type="InterPro" id="IPR032528">
    <property type="entry name" value="Ribosom_S30AE_C"/>
</dbReference>
<dbReference type="InterPro" id="IPR050574">
    <property type="entry name" value="HPF/YfiA_ribosome-assoc"/>
</dbReference>
<organism evidence="4 5">
    <name type="scientific">Rothia koreensis</name>
    <dbReference type="NCBI Taxonomy" id="592378"/>
    <lineage>
        <taxon>Bacteria</taxon>
        <taxon>Bacillati</taxon>
        <taxon>Actinomycetota</taxon>
        <taxon>Actinomycetes</taxon>
        <taxon>Micrococcales</taxon>
        <taxon>Micrococcaceae</taxon>
        <taxon>Rothia</taxon>
    </lineage>
</organism>
<comment type="subcellular location">
    <subcellularLocation>
        <location evidence="2">Cytoplasm</location>
    </subcellularLocation>
</comment>
<evidence type="ECO:0000256" key="1">
    <source>
        <dbReference type="ARBA" id="ARBA00022845"/>
    </source>
</evidence>
<accession>A0A7K1LFX3</accession>
<dbReference type="PANTHER" id="PTHR33231:SF1">
    <property type="entry name" value="30S RIBOSOMAL PROTEIN"/>
    <property type="match status" value="1"/>
</dbReference>
<comment type="subunit">
    <text evidence="2">Interacts with 100S ribosomes.</text>
</comment>
<dbReference type="GO" id="GO:0043024">
    <property type="term" value="F:ribosomal small subunit binding"/>
    <property type="evidence" value="ECO:0007669"/>
    <property type="project" value="TreeGrafter"/>
</dbReference>
<comment type="caution">
    <text evidence="4">The sequence shown here is derived from an EMBL/GenBank/DDBJ whole genome shotgun (WGS) entry which is preliminary data.</text>
</comment>
<evidence type="ECO:0000259" key="3">
    <source>
        <dbReference type="Pfam" id="PF16321"/>
    </source>
</evidence>
<reference evidence="4 5" key="1">
    <citation type="submission" date="2019-12" db="EMBL/GenBank/DDBJ databases">
        <authorList>
            <person name="Li J."/>
            <person name="Shi Y."/>
            <person name="Xu G."/>
            <person name="Xiao D."/>
            <person name="Ran X."/>
        </authorList>
    </citation>
    <scope>NUCLEOTIDE SEQUENCE [LARGE SCALE GENOMIC DNA]</scope>
    <source>
        <strain evidence="4 5">JCM 15915</strain>
    </source>
</reference>
<dbReference type="CDD" id="cd00552">
    <property type="entry name" value="RaiA"/>
    <property type="match status" value="1"/>
</dbReference>
<keyword evidence="5" id="KW-1185">Reference proteome</keyword>
<dbReference type="InterPro" id="IPR036567">
    <property type="entry name" value="RHF-like"/>
</dbReference>
<dbReference type="Pfam" id="PF16321">
    <property type="entry name" value="Ribosom_S30AE_C"/>
    <property type="match status" value="1"/>
</dbReference>
<dbReference type="GO" id="GO:0022627">
    <property type="term" value="C:cytosolic small ribosomal subunit"/>
    <property type="evidence" value="ECO:0007669"/>
    <property type="project" value="TreeGrafter"/>
</dbReference>
<dbReference type="Gene3D" id="3.30.505.50">
    <property type="entry name" value="Sigma 54 modulation/S30EA ribosomal protein, C-terminal domain"/>
    <property type="match status" value="1"/>
</dbReference>